<keyword evidence="1" id="KW-0597">Phosphoprotein</keyword>
<dbReference type="GO" id="GO:0000160">
    <property type="term" value="P:phosphorelay signal transduction system"/>
    <property type="evidence" value="ECO:0007669"/>
    <property type="project" value="InterPro"/>
</dbReference>
<dbReference type="EMBL" id="JAEKJZ010000001">
    <property type="protein sequence ID" value="MBN9669425.1"/>
    <property type="molecule type" value="Genomic_DNA"/>
</dbReference>
<dbReference type="Gene3D" id="3.40.50.2300">
    <property type="match status" value="1"/>
</dbReference>
<name>A0A939EA64_9HYPH</name>
<dbReference type="AlphaFoldDB" id="A0A939EA64"/>
<feature type="domain" description="Response regulatory" evidence="2">
    <location>
        <begin position="15"/>
        <end position="122"/>
    </location>
</feature>
<dbReference type="InterPro" id="IPR001789">
    <property type="entry name" value="Sig_transdc_resp-reg_receiver"/>
</dbReference>
<dbReference type="PROSITE" id="PS50110">
    <property type="entry name" value="RESPONSE_REGULATORY"/>
    <property type="match status" value="1"/>
</dbReference>
<organism evidence="3 4">
    <name type="scientific">Roseibium aggregatum</name>
    <dbReference type="NCBI Taxonomy" id="187304"/>
    <lineage>
        <taxon>Bacteria</taxon>
        <taxon>Pseudomonadati</taxon>
        <taxon>Pseudomonadota</taxon>
        <taxon>Alphaproteobacteria</taxon>
        <taxon>Hyphomicrobiales</taxon>
        <taxon>Stappiaceae</taxon>
        <taxon>Roseibium</taxon>
    </lineage>
</organism>
<proteinExistence type="predicted"/>
<sequence length="122" mass="13440">MASASDTFAHRKLGPALIVEDNPIIAVDTQSMLEELGFSPVEILTSLSEGLETLADQIYNFVILDVKIGDDTSLRYAEMLLEKGTRFVFATGYSEIGGLPSIFQSHAVLPKPYTKDQIEKFI</sequence>
<dbReference type="InterPro" id="IPR011006">
    <property type="entry name" value="CheY-like_superfamily"/>
</dbReference>
<protein>
    <submittedName>
        <fullName evidence="3">Response regulator</fullName>
    </submittedName>
</protein>
<dbReference type="Proteomes" id="UP000664096">
    <property type="component" value="Unassembled WGS sequence"/>
</dbReference>
<gene>
    <name evidence="3" type="ORF">JF539_03675</name>
</gene>
<reference evidence="3" key="1">
    <citation type="submission" date="2020-12" db="EMBL/GenBank/DDBJ databases">
        <title>Oil enriched cultivation method for isolating marine PHA-producing bacteria.</title>
        <authorList>
            <person name="Zheng W."/>
            <person name="Yu S."/>
            <person name="Huang Y."/>
        </authorList>
    </citation>
    <scope>NUCLEOTIDE SEQUENCE</scope>
    <source>
        <strain evidence="3">SY-2-12</strain>
    </source>
</reference>
<evidence type="ECO:0000313" key="4">
    <source>
        <dbReference type="Proteomes" id="UP000664096"/>
    </source>
</evidence>
<dbReference type="RefSeq" id="WP_207138990.1">
    <property type="nucleotide sequence ID" value="NZ_JAEKJZ010000001.1"/>
</dbReference>
<dbReference type="Pfam" id="PF00072">
    <property type="entry name" value="Response_reg"/>
    <property type="match status" value="1"/>
</dbReference>
<feature type="modified residue" description="4-aspartylphosphate" evidence="1">
    <location>
        <position position="65"/>
    </location>
</feature>
<comment type="caution">
    <text evidence="3">The sequence shown here is derived from an EMBL/GenBank/DDBJ whole genome shotgun (WGS) entry which is preliminary data.</text>
</comment>
<evidence type="ECO:0000256" key="1">
    <source>
        <dbReference type="PROSITE-ProRule" id="PRU00169"/>
    </source>
</evidence>
<evidence type="ECO:0000313" key="3">
    <source>
        <dbReference type="EMBL" id="MBN9669425.1"/>
    </source>
</evidence>
<accession>A0A939EA64</accession>
<dbReference type="SUPFAM" id="SSF52172">
    <property type="entry name" value="CheY-like"/>
    <property type="match status" value="1"/>
</dbReference>
<evidence type="ECO:0000259" key="2">
    <source>
        <dbReference type="PROSITE" id="PS50110"/>
    </source>
</evidence>